<dbReference type="InterPro" id="IPR035985">
    <property type="entry name" value="Ubiquitin-activating_enz"/>
</dbReference>
<keyword evidence="9" id="KW-1185">Reference proteome</keyword>
<dbReference type="InterPro" id="IPR000594">
    <property type="entry name" value="ThiF_NAD_FAD-bd"/>
</dbReference>
<comment type="subcellular location">
    <subcellularLocation>
        <location evidence="1">Nucleus</location>
    </subcellularLocation>
</comment>
<dbReference type="EMBL" id="KZ988017">
    <property type="protein sequence ID" value="RKP13449.1"/>
    <property type="molecule type" value="Genomic_DNA"/>
</dbReference>
<accession>A0A4V1IY62</accession>
<dbReference type="PANTHER" id="PTHR10953">
    <property type="entry name" value="UBIQUITIN-ACTIVATING ENZYME E1"/>
    <property type="match status" value="1"/>
</dbReference>
<comment type="similarity">
    <text evidence="3">Belongs to the ubiquitin-activating E1 family.</text>
</comment>
<dbReference type="GO" id="GO:0016925">
    <property type="term" value="P:protein sumoylation"/>
    <property type="evidence" value="ECO:0007669"/>
    <property type="project" value="TreeGrafter"/>
</dbReference>
<evidence type="ECO:0000256" key="3">
    <source>
        <dbReference type="ARBA" id="ARBA00005673"/>
    </source>
</evidence>
<comment type="pathway">
    <text evidence="2">Protein modification; protein sumoylation.</text>
</comment>
<dbReference type="PRINTS" id="PR01849">
    <property type="entry name" value="UBIQUITINACT"/>
</dbReference>
<protein>
    <recommendedName>
        <fullName evidence="6">Ubiquitin-like 1-activating enzyme E1A</fullName>
    </recommendedName>
</protein>
<evidence type="ECO:0000256" key="1">
    <source>
        <dbReference type="ARBA" id="ARBA00004123"/>
    </source>
</evidence>
<reference evidence="9" key="1">
    <citation type="journal article" date="2018" name="Nat. Microbiol.">
        <title>Leveraging single-cell genomics to expand the fungal tree of life.</title>
        <authorList>
            <person name="Ahrendt S.R."/>
            <person name="Quandt C.A."/>
            <person name="Ciobanu D."/>
            <person name="Clum A."/>
            <person name="Salamov A."/>
            <person name="Andreopoulos B."/>
            <person name="Cheng J.F."/>
            <person name="Woyke T."/>
            <person name="Pelin A."/>
            <person name="Henrissat B."/>
            <person name="Reynolds N.K."/>
            <person name="Benny G.L."/>
            <person name="Smith M.E."/>
            <person name="James T.Y."/>
            <person name="Grigoriev I.V."/>
        </authorList>
    </citation>
    <scope>NUCLEOTIDE SEQUENCE [LARGE SCALE GENOMIC DNA]</scope>
</reference>
<keyword evidence="5" id="KW-0539">Nucleus</keyword>
<dbReference type="AlphaFoldDB" id="A0A4V1IY62"/>
<dbReference type="Pfam" id="PF00899">
    <property type="entry name" value="ThiF"/>
    <property type="match status" value="1"/>
</dbReference>
<evidence type="ECO:0000313" key="8">
    <source>
        <dbReference type="EMBL" id="RKP13449.1"/>
    </source>
</evidence>
<dbReference type="PANTHER" id="PTHR10953:SF162">
    <property type="entry name" value="SUMO-ACTIVATING ENZYME SUBUNIT 1"/>
    <property type="match status" value="1"/>
</dbReference>
<organism evidence="8 9">
    <name type="scientific">Piptocephalis cylindrospora</name>
    <dbReference type="NCBI Taxonomy" id="1907219"/>
    <lineage>
        <taxon>Eukaryota</taxon>
        <taxon>Fungi</taxon>
        <taxon>Fungi incertae sedis</taxon>
        <taxon>Zoopagomycota</taxon>
        <taxon>Zoopagomycotina</taxon>
        <taxon>Zoopagomycetes</taxon>
        <taxon>Zoopagales</taxon>
        <taxon>Piptocephalidaceae</taxon>
        <taxon>Piptocephalis</taxon>
    </lineage>
</organism>
<evidence type="ECO:0000259" key="7">
    <source>
        <dbReference type="Pfam" id="PF00899"/>
    </source>
</evidence>
<dbReference type="InterPro" id="IPR000011">
    <property type="entry name" value="UBQ/SUMO-activ_enz_E1-like"/>
</dbReference>
<dbReference type="OrthoDB" id="1708823at2759"/>
<dbReference type="GO" id="GO:0031510">
    <property type="term" value="C:SUMO activating enzyme complex"/>
    <property type="evidence" value="ECO:0007669"/>
    <property type="project" value="TreeGrafter"/>
</dbReference>
<dbReference type="Proteomes" id="UP000267251">
    <property type="component" value="Unassembled WGS sequence"/>
</dbReference>
<dbReference type="GO" id="GO:0005737">
    <property type="term" value="C:cytoplasm"/>
    <property type="evidence" value="ECO:0007669"/>
    <property type="project" value="TreeGrafter"/>
</dbReference>
<evidence type="ECO:0000256" key="2">
    <source>
        <dbReference type="ARBA" id="ARBA00004718"/>
    </source>
</evidence>
<proteinExistence type="inferred from homology"/>
<dbReference type="SUPFAM" id="SSF69572">
    <property type="entry name" value="Activating enzymes of the ubiquitin-like proteins"/>
    <property type="match status" value="1"/>
</dbReference>
<evidence type="ECO:0000256" key="5">
    <source>
        <dbReference type="ARBA" id="ARBA00023242"/>
    </source>
</evidence>
<gene>
    <name evidence="8" type="ORF">BJ684DRAFT_16153</name>
</gene>
<dbReference type="Gene3D" id="3.40.50.720">
    <property type="entry name" value="NAD(P)-binding Rossmann-like Domain"/>
    <property type="match status" value="1"/>
</dbReference>
<dbReference type="GO" id="GO:0019948">
    <property type="term" value="F:SUMO activating enzyme activity"/>
    <property type="evidence" value="ECO:0007669"/>
    <property type="project" value="TreeGrafter"/>
</dbReference>
<evidence type="ECO:0000313" key="9">
    <source>
        <dbReference type="Proteomes" id="UP000267251"/>
    </source>
</evidence>
<evidence type="ECO:0000256" key="4">
    <source>
        <dbReference type="ARBA" id="ARBA00022786"/>
    </source>
</evidence>
<evidence type="ECO:0000256" key="6">
    <source>
        <dbReference type="ARBA" id="ARBA00044354"/>
    </source>
</evidence>
<feature type="domain" description="THIF-type NAD/FAD binding fold" evidence="7">
    <location>
        <begin position="19"/>
        <end position="317"/>
    </location>
</feature>
<name>A0A4V1IY62_9FUNG</name>
<sequence>MQAEKPSKKEITEDEAALYDRQIRLWGVDAQARLRNANVLIVGSSALVNETCKNLVLAGVGSLTIWDKTLVQPADLGAHFYLNEFDIGKEVGSSRGAAMLPALQQLNPRVKLSFKACTLSEEPNEGLLDFDIILLVDAAFSQIIRLDRLCRHHSIHLLTASAPGLYGFIFIDLGTYSYFVERAAQNGAGEKVKETLVEEYPSLDEALAFSWSALPLKKLRKFVSPLLFSFFAIWRFQEKNGTLPTTEDLPVLRQDLGIPEAFVAEQVLQDLVWGLGTEYTPTCAIVGGVLAQEAIKIITHKELPVDNFFLYNARDGSGVIHHVPHRRN</sequence>
<keyword evidence="4" id="KW-0833">Ubl conjugation pathway</keyword>
<dbReference type="InterPro" id="IPR045886">
    <property type="entry name" value="ThiF/MoeB/HesA"/>
</dbReference>